<evidence type="ECO:0000256" key="1">
    <source>
        <dbReference type="ARBA" id="ARBA00006817"/>
    </source>
</evidence>
<dbReference type="SUPFAM" id="SSF55961">
    <property type="entry name" value="Bet v1-like"/>
    <property type="match status" value="1"/>
</dbReference>
<accession>A0A2N0B3U3</accession>
<evidence type="ECO:0000259" key="2">
    <source>
        <dbReference type="Pfam" id="PF08327"/>
    </source>
</evidence>
<dbReference type="Pfam" id="PF08327">
    <property type="entry name" value="AHSA1"/>
    <property type="match status" value="1"/>
</dbReference>
<comment type="caution">
    <text evidence="4">The sequence shown here is derived from an EMBL/GenBank/DDBJ whole genome shotgun (WGS) entry which is preliminary data.</text>
</comment>
<protein>
    <submittedName>
        <fullName evidence="4">Polyketide cyclase</fullName>
    </submittedName>
    <submittedName>
        <fullName evidence="3">SRPBCC family protein</fullName>
    </submittedName>
</protein>
<dbReference type="AlphaFoldDB" id="A0A2N0B3U3"/>
<evidence type="ECO:0000313" key="4">
    <source>
        <dbReference type="EMBL" id="PJZ91227.1"/>
    </source>
</evidence>
<sequence length="168" mass="19266">MIEPYMIRNPELDLVLERVVDVSPDLVWEAWTKPEHLVHWFTPKPWQTVDCEIDLRPGGMFRTVMRSPEGEDFDHTGCYLEIVPKRRLIWTDALLPGYRPSPARPMNSMDFITAIISIEPHGNGGTKYSGIAIHGTDAARKQHETMGFYDGWGTALDQLVEFVKTIKR</sequence>
<dbReference type="Gene3D" id="3.30.530.20">
    <property type="match status" value="1"/>
</dbReference>
<comment type="similarity">
    <text evidence="1">Belongs to the AHA1 family.</text>
</comment>
<name>A0A2N0B3U3_9LEPT</name>
<dbReference type="InterPro" id="IPR013538">
    <property type="entry name" value="ASHA1/2-like_C"/>
</dbReference>
<dbReference type="EMBL" id="NPEF01000338">
    <property type="protein sequence ID" value="PJZ91227.1"/>
    <property type="molecule type" value="Genomic_DNA"/>
</dbReference>
<dbReference type="CDD" id="cd08896">
    <property type="entry name" value="SRPBCC_CalC_Aha1-like_3"/>
    <property type="match status" value="1"/>
</dbReference>
<dbReference type="RefSeq" id="WP_100765778.1">
    <property type="nucleotide sequence ID" value="NZ_NPEF02000002.1"/>
</dbReference>
<dbReference type="EMBL" id="NPEF02000002">
    <property type="protein sequence ID" value="MDV6234727.1"/>
    <property type="molecule type" value="Genomic_DNA"/>
</dbReference>
<reference evidence="3" key="3">
    <citation type="submission" date="2023-10" db="EMBL/GenBank/DDBJ databases">
        <authorList>
            <person name="Picardeau M."/>
            <person name="Thibeaux R."/>
        </authorList>
    </citation>
    <scope>NUCLEOTIDE SEQUENCE</scope>
    <source>
        <strain evidence="3">ATI7-C-A5</strain>
    </source>
</reference>
<evidence type="ECO:0000313" key="3">
    <source>
        <dbReference type="EMBL" id="MDV6234727.1"/>
    </source>
</evidence>
<keyword evidence="5" id="KW-1185">Reference proteome</keyword>
<reference evidence="3 5" key="2">
    <citation type="journal article" date="2018" name="Microb. Genom.">
        <title>Deciphering the unexplored Leptospira diversity from soils uncovers genomic evolution to virulence.</title>
        <authorList>
            <person name="Thibeaux R."/>
            <person name="Iraola G."/>
            <person name="Ferres I."/>
            <person name="Bierque E."/>
            <person name="Girault D."/>
            <person name="Soupe-Gilbert M.E."/>
            <person name="Picardeau M."/>
            <person name="Goarant C."/>
        </authorList>
    </citation>
    <scope>NUCLEOTIDE SEQUENCE [LARGE SCALE GENOMIC DNA]</scope>
    <source>
        <strain evidence="3 5">ATI7-C-A5</strain>
    </source>
</reference>
<organism evidence="4">
    <name type="scientific">Leptospira ellisii</name>
    <dbReference type="NCBI Taxonomy" id="2023197"/>
    <lineage>
        <taxon>Bacteria</taxon>
        <taxon>Pseudomonadati</taxon>
        <taxon>Spirochaetota</taxon>
        <taxon>Spirochaetia</taxon>
        <taxon>Leptospirales</taxon>
        <taxon>Leptospiraceae</taxon>
        <taxon>Leptospira</taxon>
    </lineage>
</organism>
<evidence type="ECO:0000313" key="5">
    <source>
        <dbReference type="Proteomes" id="UP000232122"/>
    </source>
</evidence>
<dbReference type="InterPro" id="IPR023393">
    <property type="entry name" value="START-like_dom_sf"/>
</dbReference>
<gene>
    <name evidence="3" type="ORF">CH379_003665</name>
    <name evidence="4" type="ORF">CH379_19845</name>
</gene>
<dbReference type="OrthoDB" id="9805228at2"/>
<feature type="domain" description="Activator of Hsp90 ATPase homologue 1/2-like C-terminal" evidence="2">
    <location>
        <begin position="21"/>
        <end position="163"/>
    </location>
</feature>
<reference evidence="4" key="1">
    <citation type="submission" date="2017-07" db="EMBL/GenBank/DDBJ databases">
        <title>Leptospira spp. isolated from tropical soils.</title>
        <authorList>
            <person name="Thibeaux R."/>
            <person name="Iraola G."/>
            <person name="Ferres I."/>
            <person name="Bierque E."/>
            <person name="Girault D."/>
            <person name="Soupe-Gilbert M.-E."/>
            <person name="Picardeau M."/>
            <person name="Goarant C."/>
        </authorList>
    </citation>
    <scope>NUCLEOTIDE SEQUENCE [LARGE SCALE GENOMIC DNA]</scope>
    <source>
        <strain evidence="4">ATI7-C-A5</strain>
    </source>
</reference>
<dbReference type="Proteomes" id="UP000232122">
    <property type="component" value="Unassembled WGS sequence"/>
</dbReference>
<proteinExistence type="inferred from homology"/>